<accession>A0A4R2LEK1</accession>
<gene>
    <name evidence="1" type="ORF">EV212_10395</name>
</gene>
<dbReference type="Pfam" id="PF14249">
    <property type="entry name" value="Tocopherol_cycl"/>
    <property type="match status" value="1"/>
</dbReference>
<dbReference type="EMBL" id="SLXA01000003">
    <property type="protein sequence ID" value="TCO85374.1"/>
    <property type="molecule type" value="Genomic_DNA"/>
</dbReference>
<proteinExistence type="predicted"/>
<dbReference type="GO" id="GO:0009976">
    <property type="term" value="F:tocopherol cyclase activity"/>
    <property type="evidence" value="ECO:0007669"/>
    <property type="project" value="InterPro"/>
</dbReference>
<evidence type="ECO:0000313" key="2">
    <source>
        <dbReference type="Proteomes" id="UP000295711"/>
    </source>
</evidence>
<dbReference type="OrthoDB" id="9772627at2"/>
<reference evidence="1 2" key="1">
    <citation type="submission" date="2019-03" db="EMBL/GenBank/DDBJ databases">
        <title>Genomic Encyclopedia of Type Strains, Phase IV (KMG-IV): sequencing the most valuable type-strain genomes for metagenomic binning, comparative biology and taxonomic classification.</title>
        <authorList>
            <person name="Goeker M."/>
        </authorList>
    </citation>
    <scope>NUCLEOTIDE SEQUENCE [LARGE SCALE GENOMIC DNA]</scope>
    <source>
        <strain evidence="1 2">DSM 28559</strain>
    </source>
</reference>
<keyword evidence="2" id="KW-1185">Reference proteome</keyword>
<dbReference type="InterPro" id="IPR025893">
    <property type="entry name" value="Tocopherol_cyclase"/>
</dbReference>
<protein>
    <submittedName>
        <fullName evidence="1">Tocopherol cyclase-like protein</fullName>
    </submittedName>
</protein>
<dbReference type="Proteomes" id="UP000295711">
    <property type="component" value="Unassembled WGS sequence"/>
</dbReference>
<evidence type="ECO:0000313" key="1">
    <source>
        <dbReference type="EMBL" id="TCO85374.1"/>
    </source>
</evidence>
<dbReference type="AlphaFoldDB" id="A0A4R2LEK1"/>
<dbReference type="RefSeq" id="WP_132089569.1">
    <property type="nucleotide sequence ID" value="NZ_JANKAQ010000003.1"/>
</dbReference>
<name>A0A4R2LEK1_9FIRM</name>
<dbReference type="SUPFAM" id="SSF159245">
    <property type="entry name" value="AttH-like"/>
    <property type="match status" value="1"/>
</dbReference>
<sequence>MYNSFFGWYLKCQSDTQTLAVIPAVHNKGNKRTCSIQVITDNDAWTVMFSADLFRRTRRNIFIGENQFGEKGIHLAIQTSQLTIRGKLDFGPLCPLKYDIMGPFALVPFMECRHSVRSMRHSVRGNVCINGQKYSFRNAWGYWEGDQGRSFPKEYIWTQCCFQGGALMLSVADIPMAGIHFTGIIGAILWLGKEYRIATYLGARVVRIQNKMVRIIQGNLELDVRLLEASERPLKAPAKGDMVRTIHESASCRAFYRLRKEGCILFAFETDKASFEFEYFS</sequence>
<organism evidence="1 2">
    <name type="scientific">Frisingicoccus caecimuris</name>
    <dbReference type="NCBI Taxonomy" id="1796636"/>
    <lineage>
        <taxon>Bacteria</taxon>
        <taxon>Bacillati</taxon>
        <taxon>Bacillota</taxon>
        <taxon>Clostridia</taxon>
        <taxon>Lachnospirales</taxon>
        <taxon>Lachnospiraceae</taxon>
        <taxon>Frisingicoccus</taxon>
    </lineage>
</organism>
<comment type="caution">
    <text evidence="1">The sequence shown here is derived from an EMBL/GenBank/DDBJ whole genome shotgun (WGS) entry which is preliminary data.</text>
</comment>